<evidence type="ECO:0008006" key="3">
    <source>
        <dbReference type="Google" id="ProtNLM"/>
    </source>
</evidence>
<protein>
    <recommendedName>
        <fullName evidence="3">Adenylyl-sulfate kinase</fullName>
    </recommendedName>
</protein>
<accession>A0A135P6L8</accession>
<dbReference type="STRING" id="2052828.ATO67_21160"/>
<dbReference type="Gene3D" id="3.40.50.300">
    <property type="entry name" value="P-loop containing nucleotide triphosphate hydrolases"/>
    <property type="match status" value="1"/>
</dbReference>
<dbReference type="Pfam" id="PF13671">
    <property type="entry name" value="AAA_33"/>
    <property type="match status" value="1"/>
</dbReference>
<sequence>MLIIFGGLPGSGKSTIAQALALELQTTYLRLDSIEQAIRSASSLPVGADVGPAGYVVLYRIAVDNLRLGRTVIADTVNSIDITRAAFRATAREANRAFIEVEIMCSDKTVHQHRAESRVSTVEGLIPPTWNQIQARKFEPWTPDLRIDTTLLSVEESVMEIMKLVKQVRTDQT</sequence>
<keyword evidence="2" id="KW-1185">Reference proteome</keyword>
<gene>
    <name evidence="1" type="ORF">ATO67_21160</name>
</gene>
<dbReference type="PANTHER" id="PTHR37807">
    <property type="entry name" value="OS07G0160300 PROTEIN"/>
    <property type="match status" value="1"/>
</dbReference>
<dbReference type="EMBL" id="LNUW01000009">
    <property type="protein sequence ID" value="KXG87046.1"/>
    <property type="molecule type" value="Genomic_DNA"/>
</dbReference>
<dbReference type="InterPro" id="IPR027417">
    <property type="entry name" value="P-loop_NTPase"/>
</dbReference>
<dbReference type="SUPFAM" id="SSF52540">
    <property type="entry name" value="P-loop containing nucleoside triphosphate hydrolases"/>
    <property type="match status" value="1"/>
</dbReference>
<evidence type="ECO:0000313" key="1">
    <source>
        <dbReference type="EMBL" id="KXG87046.1"/>
    </source>
</evidence>
<organism evidence="1 2">
    <name type="scientific">Agrobacterium bohemicum</name>
    <dbReference type="NCBI Taxonomy" id="2052828"/>
    <lineage>
        <taxon>Bacteria</taxon>
        <taxon>Pseudomonadati</taxon>
        <taxon>Pseudomonadota</taxon>
        <taxon>Alphaproteobacteria</taxon>
        <taxon>Hyphomicrobiales</taxon>
        <taxon>Rhizobiaceae</taxon>
        <taxon>Rhizobium/Agrobacterium group</taxon>
        <taxon>Agrobacterium</taxon>
    </lineage>
</organism>
<evidence type="ECO:0000313" key="2">
    <source>
        <dbReference type="Proteomes" id="UP000070498"/>
    </source>
</evidence>
<reference evidence="1 2" key="1">
    <citation type="submission" date="2015-11" db="EMBL/GenBank/DDBJ databases">
        <title>Draft genome sequence of Agrobacterium sp. R89-1.</title>
        <authorList>
            <person name="Zahradnik J."/>
            <person name="Kyslikova E."/>
            <person name="Palyzova A."/>
            <person name="Kyslik P."/>
        </authorList>
    </citation>
    <scope>NUCLEOTIDE SEQUENCE [LARGE SCALE GENOMIC DNA]</scope>
    <source>
        <strain evidence="1 2">R89-1</strain>
    </source>
</reference>
<comment type="caution">
    <text evidence="1">The sequence shown here is derived from an EMBL/GenBank/DDBJ whole genome shotgun (WGS) entry which is preliminary data.</text>
</comment>
<name>A0A135P6L8_9HYPH</name>
<dbReference type="RefSeq" id="WP_067653679.1">
    <property type="nucleotide sequence ID" value="NZ_KQ961038.1"/>
</dbReference>
<dbReference type="AlphaFoldDB" id="A0A135P6L8"/>
<proteinExistence type="predicted"/>
<dbReference type="PANTHER" id="PTHR37807:SF3">
    <property type="entry name" value="OS07G0160300 PROTEIN"/>
    <property type="match status" value="1"/>
</dbReference>
<dbReference type="Proteomes" id="UP000070498">
    <property type="component" value="Unassembled WGS sequence"/>
</dbReference>